<sequence length="309" mass="35312">MPYKEVLFSDSSPAFAVEFCIVRRSANPSNLSKSEPPTHPCIQPCPDDVKRSPWTSAPQLPKLPQSHPDQGRFNLKRAISLLLLLATASLTACIPWKRERAAYADLCESEFQFNVPGPQGETTLYLETYLYDHAAQWGEKRYEQGLHVQYPGEQYPRPEFFVQLIAYNKDRQRPSTASKRGEPPIPVLYDSHQAYITFEDGSRRNARPEVYVGLNDIYDYPSVTERAARPSPYDINSDEVHRMIPKLTNNKRYGSAYVIFQTDKLNADSKWAINLGSLQVQGRKVEIPPLQLCYHPVKKWIGIEPLMKP</sequence>
<dbReference type="AlphaFoldDB" id="A0AAJ5WLW2"/>
<evidence type="ECO:0000313" key="1">
    <source>
        <dbReference type="EMBL" id="WEK33046.1"/>
    </source>
</evidence>
<proteinExistence type="predicted"/>
<dbReference type="EMBL" id="CP119325">
    <property type="protein sequence ID" value="WEK33046.1"/>
    <property type="molecule type" value="Genomic_DNA"/>
</dbReference>
<protein>
    <submittedName>
        <fullName evidence="1">Uncharacterized protein</fullName>
    </submittedName>
</protein>
<accession>A0AAJ5WLW2</accession>
<evidence type="ECO:0000313" key="2">
    <source>
        <dbReference type="Proteomes" id="UP001216329"/>
    </source>
</evidence>
<name>A0AAJ5WLW2_9PSED</name>
<organism evidence="1 2">
    <name type="scientific">Candidatus Pseudomonas phytovorans</name>
    <dbReference type="NCBI Taxonomy" id="3121377"/>
    <lineage>
        <taxon>Bacteria</taxon>
        <taxon>Pseudomonadati</taxon>
        <taxon>Pseudomonadota</taxon>
        <taxon>Gammaproteobacteria</taxon>
        <taxon>Pseudomonadales</taxon>
        <taxon>Pseudomonadaceae</taxon>
        <taxon>Pseudomonas</taxon>
    </lineage>
</organism>
<reference evidence="1" key="1">
    <citation type="submission" date="2023-03" db="EMBL/GenBank/DDBJ databases">
        <title>Andean soil-derived lignocellulolytic bacterial consortium as a source of novel taxa and putative plastic-active enzymes.</title>
        <authorList>
            <person name="Diaz-Garcia L."/>
            <person name="Chuvochina M."/>
            <person name="Feuerriegel G."/>
            <person name="Bunk B."/>
            <person name="Sproer C."/>
            <person name="Streit W.R."/>
            <person name="Rodriguez L.M."/>
            <person name="Overmann J."/>
            <person name="Jimenez D.J."/>
        </authorList>
    </citation>
    <scope>NUCLEOTIDE SEQUENCE</scope>
    <source>
        <strain evidence="1">MAG 876</strain>
    </source>
</reference>
<dbReference type="Proteomes" id="UP001216329">
    <property type="component" value="Chromosome"/>
</dbReference>
<gene>
    <name evidence="1" type="ORF">P0Y58_12950</name>
</gene>